<keyword evidence="3" id="KW-1185">Reference proteome</keyword>
<accession>G4TVZ4</accession>
<dbReference type="EMBL" id="CAFZ01000459">
    <property type="protein sequence ID" value="CCA75487.1"/>
    <property type="molecule type" value="Genomic_DNA"/>
</dbReference>
<feature type="region of interest" description="Disordered" evidence="1">
    <location>
        <begin position="29"/>
        <end position="116"/>
    </location>
</feature>
<dbReference type="HOGENOM" id="CLU_2097753_0_0_1"/>
<proteinExistence type="predicted"/>
<comment type="caution">
    <text evidence="2">The sequence shown here is derived from an EMBL/GenBank/DDBJ whole genome shotgun (WGS) entry which is preliminary data.</text>
</comment>
<reference evidence="2 3" key="1">
    <citation type="journal article" date="2011" name="PLoS Pathog.">
        <title>Endophytic Life Strategies Decoded by Genome and Transcriptome Analyses of the Mutualistic Root Symbiont Piriformospora indica.</title>
        <authorList>
            <person name="Zuccaro A."/>
            <person name="Lahrmann U."/>
            <person name="Guldener U."/>
            <person name="Langen G."/>
            <person name="Pfiffi S."/>
            <person name="Biedenkopf D."/>
            <person name="Wong P."/>
            <person name="Samans B."/>
            <person name="Grimm C."/>
            <person name="Basiewicz M."/>
            <person name="Murat C."/>
            <person name="Martin F."/>
            <person name="Kogel K.H."/>
        </authorList>
    </citation>
    <scope>NUCLEOTIDE SEQUENCE [LARGE SCALE GENOMIC DNA]</scope>
    <source>
        <strain evidence="2 3">DSM 11827</strain>
    </source>
</reference>
<name>G4TVZ4_SERID</name>
<evidence type="ECO:0000313" key="3">
    <source>
        <dbReference type="Proteomes" id="UP000007148"/>
    </source>
</evidence>
<sequence>MTKGHVALLVFGPNESVARGLSPLPNDEDLSIATSSVPKGDVETQKLAKAEPKSSVQLGGRPSGAKRKLAVGGREDGHDAQTSRGNDQGPAKKKTKKEEKVKKKPVKALLSFGDEA</sequence>
<evidence type="ECO:0008006" key="4">
    <source>
        <dbReference type="Google" id="ProtNLM"/>
    </source>
</evidence>
<dbReference type="AlphaFoldDB" id="G4TVZ4"/>
<organism evidence="2 3">
    <name type="scientific">Serendipita indica (strain DSM 11827)</name>
    <name type="common">Root endophyte fungus</name>
    <name type="synonym">Piriformospora indica</name>
    <dbReference type="NCBI Taxonomy" id="1109443"/>
    <lineage>
        <taxon>Eukaryota</taxon>
        <taxon>Fungi</taxon>
        <taxon>Dikarya</taxon>
        <taxon>Basidiomycota</taxon>
        <taxon>Agaricomycotina</taxon>
        <taxon>Agaricomycetes</taxon>
        <taxon>Sebacinales</taxon>
        <taxon>Serendipitaceae</taxon>
        <taxon>Serendipita</taxon>
    </lineage>
</organism>
<gene>
    <name evidence="2" type="ORF">PIIN_09470</name>
</gene>
<evidence type="ECO:0000313" key="2">
    <source>
        <dbReference type="EMBL" id="CCA75487.1"/>
    </source>
</evidence>
<evidence type="ECO:0000256" key="1">
    <source>
        <dbReference type="SAM" id="MobiDB-lite"/>
    </source>
</evidence>
<dbReference type="InParanoid" id="G4TVZ4"/>
<feature type="compositionally biased region" description="Basic and acidic residues" evidence="1">
    <location>
        <begin position="40"/>
        <end position="52"/>
    </location>
</feature>
<dbReference type="Proteomes" id="UP000007148">
    <property type="component" value="Unassembled WGS sequence"/>
</dbReference>
<protein>
    <recommendedName>
        <fullName evidence="4">DUF4604 domain-containing protein</fullName>
    </recommendedName>
</protein>